<dbReference type="Proteomes" id="UP001164539">
    <property type="component" value="Chromosome 11"/>
</dbReference>
<dbReference type="EMBL" id="CM051404">
    <property type="protein sequence ID" value="KAJ4707613.1"/>
    <property type="molecule type" value="Genomic_DNA"/>
</dbReference>
<protein>
    <submittedName>
        <fullName evidence="1">9-cis-epoxycarotenoid dioxygenase</fullName>
    </submittedName>
</protein>
<keyword evidence="1" id="KW-0560">Oxidoreductase</keyword>
<evidence type="ECO:0000313" key="1">
    <source>
        <dbReference type="EMBL" id="KAJ4707613.1"/>
    </source>
</evidence>
<sequence>MMKLDFSKGENQECIVATSFYGSDCYGGKPFIVAREPVNPEADEDDGYVVSYVHDEKTRESNFWVTDAKSSDLHVVAVVKLPRLVPSCFHGIFVKESDLCKLHNC</sequence>
<name>A0ACC1X953_MELAZ</name>
<evidence type="ECO:0000313" key="2">
    <source>
        <dbReference type="Proteomes" id="UP001164539"/>
    </source>
</evidence>
<keyword evidence="1" id="KW-0223">Dioxygenase</keyword>
<organism evidence="1 2">
    <name type="scientific">Melia azedarach</name>
    <name type="common">Chinaberry tree</name>
    <dbReference type="NCBI Taxonomy" id="155640"/>
    <lineage>
        <taxon>Eukaryota</taxon>
        <taxon>Viridiplantae</taxon>
        <taxon>Streptophyta</taxon>
        <taxon>Embryophyta</taxon>
        <taxon>Tracheophyta</taxon>
        <taxon>Spermatophyta</taxon>
        <taxon>Magnoliopsida</taxon>
        <taxon>eudicotyledons</taxon>
        <taxon>Gunneridae</taxon>
        <taxon>Pentapetalae</taxon>
        <taxon>rosids</taxon>
        <taxon>malvids</taxon>
        <taxon>Sapindales</taxon>
        <taxon>Meliaceae</taxon>
        <taxon>Melia</taxon>
    </lineage>
</organism>
<proteinExistence type="predicted"/>
<accession>A0ACC1X953</accession>
<comment type="caution">
    <text evidence="1">The sequence shown here is derived from an EMBL/GenBank/DDBJ whole genome shotgun (WGS) entry which is preliminary data.</text>
</comment>
<gene>
    <name evidence="1" type="ORF">OWV82_021110</name>
</gene>
<keyword evidence="2" id="KW-1185">Reference proteome</keyword>
<reference evidence="1 2" key="1">
    <citation type="journal article" date="2023" name="Science">
        <title>Complex scaffold remodeling in plant triterpene biosynthesis.</title>
        <authorList>
            <person name="De La Pena R."/>
            <person name="Hodgson H."/>
            <person name="Liu J.C."/>
            <person name="Stephenson M.J."/>
            <person name="Martin A.C."/>
            <person name="Owen C."/>
            <person name="Harkess A."/>
            <person name="Leebens-Mack J."/>
            <person name="Jimenez L.E."/>
            <person name="Osbourn A."/>
            <person name="Sattely E.S."/>
        </authorList>
    </citation>
    <scope>NUCLEOTIDE SEQUENCE [LARGE SCALE GENOMIC DNA]</scope>
    <source>
        <strain evidence="2">cv. JPN11</strain>
        <tissue evidence="1">Leaf</tissue>
    </source>
</reference>